<gene>
    <name evidence="9 10" type="primary">mscL</name>
    <name evidence="10" type="ORF">FYJ50_04365</name>
</gene>
<comment type="subcellular location">
    <subcellularLocation>
        <location evidence="9">Cell membrane</location>
        <topology evidence="9">Multi-pass membrane protein</topology>
    </subcellularLocation>
    <subcellularLocation>
        <location evidence="1">Membrane</location>
        <topology evidence="1">Multi-pass membrane protein</topology>
    </subcellularLocation>
</comment>
<sequence>MKKFIEEFKAFAFRGNVVDLSIGVLIGGAFSALVASFTNDIINPILAILGDPAVGLGWVIPLPGGSDGILIGDFIGAIINFLIMAFVIFIIMKSLNKLAAAGKKQEEEAVSEPVKDPQLELLEEIRDLLKDQK</sequence>
<comment type="caution">
    <text evidence="10">The sequence shown here is derived from an EMBL/GenBank/DDBJ whole genome shotgun (WGS) entry which is preliminary data.</text>
</comment>
<keyword evidence="6 9" id="KW-0406">Ion transport</keyword>
<evidence type="ECO:0000313" key="10">
    <source>
        <dbReference type="EMBL" id="MSS01342.1"/>
    </source>
</evidence>
<dbReference type="HAMAP" id="MF_00115">
    <property type="entry name" value="MscL"/>
    <property type="match status" value="1"/>
</dbReference>
<dbReference type="Pfam" id="PF01741">
    <property type="entry name" value="MscL"/>
    <property type="match status" value="1"/>
</dbReference>
<evidence type="ECO:0000256" key="5">
    <source>
        <dbReference type="ARBA" id="ARBA00022989"/>
    </source>
</evidence>
<dbReference type="GO" id="GO:0008381">
    <property type="term" value="F:mechanosensitive monoatomic ion channel activity"/>
    <property type="evidence" value="ECO:0007669"/>
    <property type="project" value="UniProtKB-UniRule"/>
</dbReference>
<keyword evidence="7 9" id="KW-0472">Membrane</keyword>
<name>A0A7X2N2P7_9FIRM</name>
<dbReference type="InterPro" id="IPR001185">
    <property type="entry name" value="MS_channel"/>
</dbReference>
<keyword evidence="4 9" id="KW-0812">Transmembrane</keyword>
<keyword evidence="3 9" id="KW-1003">Cell membrane</keyword>
<proteinExistence type="inferred from homology"/>
<evidence type="ECO:0000256" key="8">
    <source>
        <dbReference type="ARBA" id="ARBA00023303"/>
    </source>
</evidence>
<dbReference type="PRINTS" id="PR01264">
    <property type="entry name" value="MECHCHANNEL"/>
</dbReference>
<feature type="transmembrane region" description="Helical" evidence="9">
    <location>
        <begin position="20"/>
        <end position="38"/>
    </location>
</feature>
<accession>A0A7X2N2P7</accession>
<evidence type="ECO:0000256" key="7">
    <source>
        <dbReference type="ARBA" id="ARBA00023136"/>
    </source>
</evidence>
<comment type="function">
    <text evidence="9">Channel that opens in response to stretch forces in the membrane lipid bilayer. May participate in the regulation of osmotic pressure changes within the cell.</text>
</comment>
<dbReference type="InterPro" id="IPR037673">
    <property type="entry name" value="MSC/AndL"/>
</dbReference>
<dbReference type="PANTHER" id="PTHR30266">
    <property type="entry name" value="MECHANOSENSITIVE CHANNEL MSCL"/>
    <property type="match status" value="1"/>
</dbReference>
<organism evidence="10 11">
    <name type="scientific">Floccifex porci</name>
    <dbReference type="NCBI Taxonomy" id="2606629"/>
    <lineage>
        <taxon>Bacteria</taxon>
        <taxon>Bacillati</taxon>
        <taxon>Bacillota</taxon>
        <taxon>Erysipelotrichia</taxon>
        <taxon>Erysipelotrichales</taxon>
        <taxon>Erysipelotrichaceae</taxon>
        <taxon>Floccifex</taxon>
    </lineage>
</organism>
<keyword evidence="11" id="KW-1185">Reference proteome</keyword>
<evidence type="ECO:0000256" key="6">
    <source>
        <dbReference type="ARBA" id="ARBA00023065"/>
    </source>
</evidence>
<evidence type="ECO:0000256" key="2">
    <source>
        <dbReference type="ARBA" id="ARBA00022448"/>
    </source>
</evidence>
<protein>
    <recommendedName>
        <fullName evidence="9">Large-conductance mechanosensitive channel</fullName>
    </recommendedName>
</protein>
<dbReference type="GO" id="GO:0005886">
    <property type="term" value="C:plasma membrane"/>
    <property type="evidence" value="ECO:0007669"/>
    <property type="project" value="UniProtKB-SubCell"/>
</dbReference>
<dbReference type="InterPro" id="IPR036019">
    <property type="entry name" value="MscL_channel"/>
</dbReference>
<dbReference type="RefSeq" id="WP_154459837.1">
    <property type="nucleotide sequence ID" value="NZ_VUMM01000005.1"/>
</dbReference>
<evidence type="ECO:0000256" key="9">
    <source>
        <dbReference type="HAMAP-Rule" id="MF_00115"/>
    </source>
</evidence>
<evidence type="ECO:0000313" key="11">
    <source>
        <dbReference type="Proteomes" id="UP000470082"/>
    </source>
</evidence>
<evidence type="ECO:0000256" key="1">
    <source>
        <dbReference type="ARBA" id="ARBA00004141"/>
    </source>
</evidence>
<dbReference type="PANTHER" id="PTHR30266:SF2">
    <property type="entry name" value="LARGE-CONDUCTANCE MECHANOSENSITIVE CHANNEL"/>
    <property type="match status" value="1"/>
</dbReference>
<dbReference type="Proteomes" id="UP000470082">
    <property type="component" value="Unassembled WGS sequence"/>
</dbReference>
<keyword evidence="5 9" id="KW-1133">Transmembrane helix</keyword>
<dbReference type="EMBL" id="VUMM01000005">
    <property type="protein sequence ID" value="MSS01342.1"/>
    <property type="molecule type" value="Genomic_DNA"/>
</dbReference>
<dbReference type="AlphaFoldDB" id="A0A7X2N2P7"/>
<keyword evidence="8 9" id="KW-0407">Ion channel</keyword>
<reference evidence="10 11" key="1">
    <citation type="submission" date="2019-08" db="EMBL/GenBank/DDBJ databases">
        <title>In-depth cultivation of the pig gut microbiome towards novel bacterial diversity and tailored functional studies.</title>
        <authorList>
            <person name="Wylensek D."/>
            <person name="Hitch T.C.A."/>
            <person name="Clavel T."/>
        </authorList>
    </citation>
    <scope>NUCLEOTIDE SEQUENCE [LARGE SCALE GENOMIC DNA]</scope>
    <source>
        <strain evidence="10 11">LKV-178-WT-2G</strain>
    </source>
</reference>
<feature type="transmembrane region" description="Helical" evidence="9">
    <location>
        <begin position="69"/>
        <end position="91"/>
    </location>
</feature>
<evidence type="ECO:0000256" key="3">
    <source>
        <dbReference type="ARBA" id="ARBA00022475"/>
    </source>
</evidence>
<dbReference type="SUPFAM" id="SSF81330">
    <property type="entry name" value="Gated mechanosensitive channel"/>
    <property type="match status" value="1"/>
</dbReference>
<keyword evidence="2 9" id="KW-0813">Transport</keyword>
<comment type="subunit">
    <text evidence="9">Homopentamer.</text>
</comment>
<comment type="similarity">
    <text evidence="9">Belongs to the MscL family.</text>
</comment>
<dbReference type="Gene3D" id="1.10.1200.120">
    <property type="entry name" value="Large-conductance mechanosensitive channel, MscL, domain 1"/>
    <property type="match status" value="1"/>
</dbReference>
<dbReference type="NCBIfam" id="TIGR00220">
    <property type="entry name" value="mscL"/>
    <property type="match status" value="1"/>
</dbReference>
<evidence type="ECO:0000256" key="4">
    <source>
        <dbReference type="ARBA" id="ARBA00022692"/>
    </source>
</evidence>